<organism evidence="1 2">
    <name type="scientific">Roseofilum reptotaenium AO1-A</name>
    <dbReference type="NCBI Taxonomy" id="1925591"/>
    <lineage>
        <taxon>Bacteria</taxon>
        <taxon>Bacillati</taxon>
        <taxon>Cyanobacteriota</taxon>
        <taxon>Cyanophyceae</taxon>
        <taxon>Desertifilales</taxon>
        <taxon>Desertifilaceae</taxon>
        <taxon>Roseofilum</taxon>
    </lineage>
</organism>
<dbReference type="STRING" id="1925591.BI308_10435"/>
<evidence type="ECO:0000313" key="1">
    <source>
        <dbReference type="EMBL" id="OJJ25560.1"/>
    </source>
</evidence>
<dbReference type="NCBIfam" id="TIGR04042">
    <property type="entry name" value="MSMEG_0570_fam"/>
    <property type="match status" value="1"/>
</dbReference>
<dbReference type="Proteomes" id="UP000183940">
    <property type="component" value="Unassembled WGS sequence"/>
</dbReference>
<protein>
    <recommendedName>
        <fullName evidence="3">MSMEG_0570 family nitrogen starvation response protein</fullName>
    </recommendedName>
</protein>
<name>A0A1L9QS91_9CYAN</name>
<sequence>MPEIRFEIEWPDGIREVCYSPSLVVQKHLTAQTEYEVANFMLRSRTALQEGSDRVKAKYGFACSLALGQLKKLETASTRYSSDAKVKVLQFIE</sequence>
<gene>
    <name evidence="1" type="ORF">BI308_10435</name>
</gene>
<comment type="caution">
    <text evidence="1">The sequence shown here is derived from an EMBL/GenBank/DDBJ whole genome shotgun (WGS) entry which is preliminary data.</text>
</comment>
<dbReference type="EMBL" id="MLAW01000015">
    <property type="protein sequence ID" value="OJJ25560.1"/>
    <property type="molecule type" value="Genomic_DNA"/>
</dbReference>
<evidence type="ECO:0000313" key="2">
    <source>
        <dbReference type="Proteomes" id="UP000183940"/>
    </source>
</evidence>
<accession>A0A1L9QS91</accession>
<dbReference type="InterPro" id="IPR023846">
    <property type="entry name" value="CHP04042_MSMEG0570"/>
</dbReference>
<reference evidence="1" key="1">
    <citation type="submission" date="2016-10" db="EMBL/GenBank/DDBJ databases">
        <title>CRISPR-Cas defence system in Roseofilum reptotaenium: evidence of a bacteriophage-cyanobacterium arms race in the coral black band disease.</title>
        <authorList>
            <person name="Buerger P."/>
            <person name="Wood-Charlson E.M."/>
            <person name="Weynberg K.D."/>
            <person name="Willis B."/>
            <person name="Van Oppen M.J."/>
        </authorList>
    </citation>
    <scope>NUCLEOTIDE SEQUENCE [LARGE SCALE GENOMIC DNA]</scope>
    <source>
        <strain evidence="1">AO1-A</strain>
    </source>
</reference>
<proteinExistence type="predicted"/>
<keyword evidence="2" id="KW-1185">Reference proteome</keyword>
<dbReference type="AlphaFoldDB" id="A0A1L9QS91"/>
<evidence type="ECO:0008006" key="3">
    <source>
        <dbReference type="Google" id="ProtNLM"/>
    </source>
</evidence>